<dbReference type="PROSITE" id="PS50928">
    <property type="entry name" value="ABC_TM1"/>
    <property type="match status" value="1"/>
</dbReference>
<evidence type="ECO:0000313" key="10">
    <source>
        <dbReference type="EMBL" id="RIV39166.1"/>
    </source>
</evidence>
<evidence type="ECO:0000256" key="5">
    <source>
        <dbReference type="ARBA" id="ARBA00022989"/>
    </source>
</evidence>
<comment type="caution">
    <text evidence="10">The sequence shown here is derived from an EMBL/GenBank/DDBJ whole genome shotgun (WGS) entry which is preliminary data.</text>
</comment>
<feature type="compositionally biased region" description="Basic and acidic residues" evidence="8">
    <location>
        <begin position="65"/>
        <end position="91"/>
    </location>
</feature>
<comment type="similarity">
    <text evidence="7">Belongs to the binding-protein-dependent transport system permease family.</text>
</comment>
<feature type="transmembrane region" description="Helical" evidence="7">
    <location>
        <begin position="290"/>
        <end position="315"/>
    </location>
</feature>
<dbReference type="Pfam" id="PF00528">
    <property type="entry name" value="BPD_transp_1"/>
    <property type="match status" value="1"/>
</dbReference>
<feature type="transmembrane region" description="Helical" evidence="7">
    <location>
        <begin position="327"/>
        <end position="345"/>
    </location>
</feature>
<dbReference type="Gene3D" id="1.10.3720.10">
    <property type="entry name" value="MetI-like"/>
    <property type="match status" value="1"/>
</dbReference>
<sequence length="366" mass="39221">MVHLRRTGRAETRGGHRVPRRDPGGVRLRPRPRGRGPGEDPHLHPDHPGRGRQDHHHRLAGRGEPAGRREAGRVRAAGRPDQHHSRPRRADPAVTTSSRTPAPTRGLAGGGPAGRRLLGAVGLLLSAAGYEAVTRAFFSPLHVPPLSAILPQALRLLAEPRFWTATGRTLLVAAIGLLIAVLAGVVVGFAIGSVPWLLRTASSTLDFLRPVPSIVLIPVLVLVLDVTQITVLLVAVSCFWIVLFQVLYGLRDVDQVAVDTARTIRLGRWGRIVHVTWPTVLPYLGTALRLVVSVALALAITGGLVMGAAGLGELIWSSQESGESTGMYALVLLTGAVGIALDLAARLAERRLLHWHVATRRELATP</sequence>
<evidence type="ECO:0000256" key="7">
    <source>
        <dbReference type="RuleBase" id="RU363032"/>
    </source>
</evidence>
<proteinExistence type="inferred from homology"/>
<feature type="compositionally biased region" description="Basic and acidic residues" evidence="8">
    <location>
        <begin position="36"/>
        <end position="52"/>
    </location>
</feature>
<dbReference type="EMBL" id="QXEC01000007">
    <property type="protein sequence ID" value="RIV39166.1"/>
    <property type="molecule type" value="Genomic_DNA"/>
</dbReference>
<accession>A0A418MWL8</accession>
<comment type="subcellular location">
    <subcellularLocation>
        <location evidence="1 7">Cell membrane</location>
        <topology evidence="1 7">Multi-pass membrane protein</topology>
    </subcellularLocation>
</comment>
<name>A0A418MWL8_9ACTN</name>
<dbReference type="SUPFAM" id="SSF161098">
    <property type="entry name" value="MetI-like"/>
    <property type="match status" value="1"/>
</dbReference>
<dbReference type="GO" id="GO:0005886">
    <property type="term" value="C:plasma membrane"/>
    <property type="evidence" value="ECO:0007669"/>
    <property type="project" value="UniProtKB-SubCell"/>
</dbReference>
<dbReference type="AlphaFoldDB" id="A0A418MWL8"/>
<keyword evidence="11" id="KW-1185">Reference proteome</keyword>
<feature type="region of interest" description="Disordered" evidence="8">
    <location>
        <begin position="1"/>
        <end position="111"/>
    </location>
</feature>
<feature type="transmembrane region" description="Helical" evidence="7">
    <location>
        <begin position="214"/>
        <end position="243"/>
    </location>
</feature>
<evidence type="ECO:0000256" key="6">
    <source>
        <dbReference type="ARBA" id="ARBA00023136"/>
    </source>
</evidence>
<evidence type="ECO:0000256" key="3">
    <source>
        <dbReference type="ARBA" id="ARBA00022475"/>
    </source>
</evidence>
<evidence type="ECO:0000259" key="9">
    <source>
        <dbReference type="PROSITE" id="PS50928"/>
    </source>
</evidence>
<keyword evidence="5 7" id="KW-1133">Transmembrane helix</keyword>
<dbReference type="PANTHER" id="PTHR30151:SF38">
    <property type="entry name" value="ALIPHATIC SULFONATES TRANSPORT PERMEASE PROTEIN SSUC-RELATED"/>
    <property type="match status" value="1"/>
</dbReference>
<keyword evidence="3" id="KW-1003">Cell membrane</keyword>
<keyword evidence="4 7" id="KW-0812">Transmembrane</keyword>
<organism evidence="10 11">
    <name type="scientific">Micromonospora radicis</name>
    <dbReference type="NCBI Taxonomy" id="1894971"/>
    <lineage>
        <taxon>Bacteria</taxon>
        <taxon>Bacillati</taxon>
        <taxon>Actinomycetota</taxon>
        <taxon>Actinomycetes</taxon>
        <taxon>Micromonosporales</taxon>
        <taxon>Micromonosporaceae</taxon>
        <taxon>Micromonospora</taxon>
    </lineage>
</organism>
<evidence type="ECO:0000256" key="2">
    <source>
        <dbReference type="ARBA" id="ARBA00022448"/>
    </source>
</evidence>
<evidence type="ECO:0000313" key="11">
    <source>
        <dbReference type="Proteomes" id="UP000283832"/>
    </source>
</evidence>
<dbReference type="PANTHER" id="PTHR30151">
    <property type="entry name" value="ALKANE SULFONATE ABC TRANSPORTER-RELATED, MEMBRANE SUBUNIT"/>
    <property type="match status" value="1"/>
</dbReference>
<dbReference type="GO" id="GO:0055085">
    <property type="term" value="P:transmembrane transport"/>
    <property type="evidence" value="ECO:0007669"/>
    <property type="project" value="InterPro"/>
</dbReference>
<keyword evidence="6 7" id="KW-0472">Membrane</keyword>
<protein>
    <submittedName>
        <fullName evidence="10">ABC transporter permease subunit</fullName>
    </submittedName>
</protein>
<feature type="compositionally biased region" description="Basic and acidic residues" evidence="8">
    <location>
        <begin position="8"/>
        <end position="24"/>
    </location>
</feature>
<dbReference type="Proteomes" id="UP000283832">
    <property type="component" value="Unassembled WGS sequence"/>
</dbReference>
<feature type="transmembrane region" description="Helical" evidence="7">
    <location>
        <begin position="170"/>
        <end position="194"/>
    </location>
</feature>
<reference evidence="10 11" key="1">
    <citation type="submission" date="2018-08" db="EMBL/GenBank/DDBJ databases">
        <title>Jishengella sp. nov., isolated from a root of Azadirachta indica A. Juss. var. siamensis Valenton.</title>
        <authorList>
            <person name="Kuncharoen N."/>
            <person name="Tanasupawat S."/>
            <person name="Kudo T."/>
            <person name="Ohkuma M."/>
        </authorList>
    </citation>
    <scope>NUCLEOTIDE SEQUENCE [LARGE SCALE GENOMIC DNA]</scope>
    <source>
        <strain evidence="10 11">AZ1-13</strain>
    </source>
</reference>
<evidence type="ECO:0000256" key="8">
    <source>
        <dbReference type="SAM" id="MobiDB-lite"/>
    </source>
</evidence>
<feature type="domain" description="ABC transmembrane type-1" evidence="9">
    <location>
        <begin position="166"/>
        <end position="345"/>
    </location>
</feature>
<dbReference type="CDD" id="cd06261">
    <property type="entry name" value="TM_PBP2"/>
    <property type="match status" value="1"/>
</dbReference>
<dbReference type="InterPro" id="IPR000515">
    <property type="entry name" value="MetI-like"/>
</dbReference>
<gene>
    <name evidence="10" type="ORF">D2L64_09915</name>
</gene>
<dbReference type="InterPro" id="IPR035906">
    <property type="entry name" value="MetI-like_sf"/>
</dbReference>
<evidence type="ECO:0000256" key="4">
    <source>
        <dbReference type="ARBA" id="ARBA00022692"/>
    </source>
</evidence>
<keyword evidence="2 7" id="KW-0813">Transport</keyword>
<evidence type="ECO:0000256" key="1">
    <source>
        <dbReference type="ARBA" id="ARBA00004651"/>
    </source>
</evidence>